<dbReference type="PANTHER" id="PTHR40045">
    <property type="entry name" value="YCGG FAMILY PROTEIN"/>
    <property type="match status" value="1"/>
</dbReference>
<accession>A0A0A6V7Q7</accession>
<dbReference type="STRING" id="363870.NG54_17800"/>
<gene>
    <name evidence="1" type="ORF">NG54_17800</name>
</gene>
<proteinExistence type="predicted"/>
<sequence>MLTKNEIKQDLFTIPSWFKMAHQNWENIILQKDFPCHFGTIAEKMGHLRYSYIENNDISGLPNTLREFLTLSRTFTHCRHALVVFFEPELQSKSFEYYQDFFWKIIQFLHEHDDKEWIEEDFPTNPDDPNWEFVFDGDPIFISANMPAYKQRITRNFGQCLILIFQPRRIFSDISHTSKQGKKAIHLIRSKVEAIEHLPIHPDLGGFGDPSKREWKQYVITDDYTSRDGQCPFHYTRRRK</sequence>
<dbReference type="Pfam" id="PF08892">
    <property type="entry name" value="YqcI_YcgG"/>
    <property type="match status" value="1"/>
</dbReference>
<evidence type="ECO:0000313" key="1">
    <source>
        <dbReference type="EMBL" id="KHD84090.1"/>
    </source>
</evidence>
<dbReference type="Proteomes" id="UP000030588">
    <property type="component" value="Unassembled WGS sequence"/>
</dbReference>
<dbReference type="PANTHER" id="PTHR40045:SF1">
    <property type="entry name" value="YQCI_YCGG FAMILY PROTEIN"/>
    <property type="match status" value="1"/>
</dbReference>
<name>A0A0A6V7Q7_9BACI</name>
<reference evidence="1 2" key="1">
    <citation type="submission" date="2014-10" db="EMBL/GenBank/DDBJ databases">
        <title>Draft genome of phytase producing Bacillus ginsengihumi strain M2.11.</title>
        <authorList>
            <person name="Toymentseva A."/>
            <person name="Boulygina E.A."/>
            <person name="Kazakov S.V."/>
            <person name="Kayumov I."/>
            <person name="Suleimanova A.D."/>
            <person name="Mardanova A.M."/>
            <person name="Maria S.N."/>
            <person name="Sergey M.Y."/>
            <person name="Sharipova M.R."/>
        </authorList>
    </citation>
    <scope>NUCLEOTIDE SEQUENCE [LARGE SCALE GENOMIC DNA]</scope>
    <source>
        <strain evidence="1 2">M2.11</strain>
    </source>
</reference>
<protein>
    <submittedName>
        <fullName evidence="1">YqcI/YcgG family protein</fullName>
    </submittedName>
</protein>
<dbReference type="InterPro" id="IPR014988">
    <property type="entry name" value="Uncharacterised_YqcI/YcgG"/>
</dbReference>
<organism evidence="1 2">
    <name type="scientific">Heyndrickxia ginsengihumi</name>
    <dbReference type="NCBI Taxonomy" id="363870"/>
    <lineage>
        <taxon>Bacteria</taxon>
        <taxon>Bacillati</taxon>
        <taxon>Bacillota</taxon>
        <taxon>Bacilli</taxon>
        <taxon>Bacillales</taxon>
        <taxon>Bacillaceae</taxon>
        <taxon>Heyndrickxia</taxon>
    </lineage>
</organism>
<dbReference type="AlphaFoldDB" id="A0A0A6V7Q7"/>
<dbReference type="EMBL" id="JRUN01000107">
    <property type="protein sequence ID" value="KHD84090.1"/>
    <property type="molecule type" value="Genomic_DNA"/>
</dbReference>
<comment type="caution">
    <text evidence="1">The sequence shown here is derived from an EMBL/GenBank/DDBJ whole genome shotgun (WGS) entry which is preliminary data.</text>
</comment>
<evidence type="ECO:0000313" key="2">
    <source>
        <dbReference type="Proteomes" id="UP000030588"/>
    </source>
</evidence>